<dbReference type="AlphaFoldDB" id="A0AAD5JYH4"/>
<evidence type="ECO:0000256" key="1">
    <source>
        <dbReference type="SAM" id="Phobius"/>
    </source>
</evidence>
<proteinExistence type="predicted"/>
<comment type="caution">
    <text evidence="2">The sequence shown here is derived from an EMBL/GenBank/DDBJ whole genome shotgun (WGS) entry which is preliminary data.</text>
</comment>
<gene>
    <name evidence="2" type="ORF">BDA99DRAFT_538261</name>
</gene>
<sequence>MGHKMNLITLFSHELFLIIFSTFSAEYLLLLLFPRQHGKILLRNGFSCAMLTYLLKFKDYAIFTNKNNQVALSLGDHDFNEYALDTLYDRLLPTTLLPPIMECLHLSPQQQQ</sequence>
<dbReference type="EMBL" id="JAIXMP010000016">
    <property type="protein sequence ID" value="KAI9260665.1"/>
    <property type="molecule type" value="Genomic_DNA"/>
</dbReference>
<evidence type="ECO:0000313" key="3">
    <source>
        <dbReference type="Proteomes" id="UP001209540"/>
    </source>
</evidence>
<reference evidence="2" key="2">
    <citation type="submission" date="2023-02" db="EMBL/GenBank/DDBJ databases">
        <authorList>
            <consortium name="DOE Joint Genome Institute"/>
            <person name="Mondo S.J."/>
            <person name="Chang Y."/>
            <person name="Wang Y."/>
            <person name="Ahrendt S."/>
            <person name="Andreopoulos W."/>
            <person name="Barry K."/>
            <person name="Beard J."/>
            <person name="Benny G.L."/>
            <person name="Blankenship S."/>
            <person name="Bonito G."/>
            <person name="Cuomo C."/>
            <person name="Desiro A."/>
            <person name="Gervers K.A."/>
            <person name="Hundley H."/>
            <person name="Kuo A."/>
            <person name="LaButti K."/>
            <person name="Lang B.F."/>
            <person name="Lipzen A."/>
            <person name="O'Donnell K."/>
            <person name="Pangilinan J."/>
            <person name="Reynolds N."/>
            <person name="Sandor L."/>
            <person name="Smith M.W."/>
            <person name="Tsang A."/>
            <person name="Grigoriev I.V."/>
            <person name="Stajich J.E."/>
            <person name="Spatafora J.W."/>
        </authorList>
    </citation>
    <scope>NUCLEOTIDE SEQUENCE</scope>
    <source>
        <strain evidence="2">RSA 2281</strain>
    </source>
</reference>
<keyword evidence="1" id="KW-0472">Membrane</keyword>
<dbReference type="Proteomes" id="UP001209540">
    <property type="component" value="Unassembled WGS sequence"/>
</dbReference>
<organism evidence="2 3">
    <name type="scientific">Phascolomyces articulosus</name>
    <dbReference type="NCBI Taxonomy" id="60185"/>
    <lineage>
        <taxon>Eukaryota</taxon>
        <taxon>Fungi</taxon>
        <taxon>Fungi incertae sedis</taxon>
        <taxon>Mucoromycota</taxon>
        <taxon>Mucoromycotina</taxon>
        <taxon>Mucoromycetes</taxon>
        <taxon>Mucorales</taxon>
        <taxon>Lichtheimiaceae</taxon>
        <taxon>Phascolomyces</taxon>
    </lineage>
</organism>
<protein>
    <submittedName>
        <fullName evidence="2">Uncharacterized protein</fullName>
    </submittedName>
</protein>
<accession>A0AAD5JYH4</accession>
<evidence type="ECO:0000313" key="2">
    <source>
        <dbReference type="EMBL" id="KAI9260665.1"/>
    </source>
</evidence>
<keyword evidence="1" id="KW-0812">Transmembrane</keyword>
<reference evidence="2" key="1">
    <citation type="journal article" date="2022" name="IScience">
        <title>Evolution of zygomycete secretomes and the origins of terrestrial fungal ecologies.</title>
        <authorList>
            <person name="Chang Y."/>
            <person name="Wang Y."/>
            <person name="Mondo S."/>
            <person name="Ahrendt S."/>
            <person name="Andreopoulos W."/>
            <person name="Barry K."/>
            <person name="Beard J."/>
            <person name="Benny G.L."/>
            <person name="Blankenship S."/>
            <person name="Bonito G."/>
            <person name="Cuomo C."/>
            <person name="Desiro A."/>
            <person name="Gervers K.A."/>
            <person name="Hundley H."/>
            <person name="Kuo A."/>
            <person name="LaButti K."/>
            <person name="Lang B.F."/>
            <person name="Lipzen A."/>
            <person name="O'Donnell K."/>
            <person name="Pangilinan J."/>
            <person name="Reynolds N."/>
            <person name="Sandor L."/>
            <person name="Smith M.E."/>
            <person name="Tsang A."/>
            <person name="Grigoriev I.V."/>
            <person name="Stajich J.E."/>
            <person name="Spatafora J.W."/>
        </authorList>
    </citation>
    <scope>NUCLEOTIDE SEQUENCE</scope>
    <source>
        <strain evidence="2">RSA 2281</strain>
    </source>
</reference>
<keyword evidence="1" id="KW-1133">Transmembrane helix</keyword>
<feature type="transmembrane region" description="Helical" evidence="1">
    <location>
        <begin position="15"/>
        <end position="33"/>
    </location>
</feature>
<keyword evidence="3" id="KW-1185">Reference proteome</keyword>
<name>A0AAD5JYH4_9FUNG</name>